<keyword evidence="11" id="KW-1185">Reference proteome</keyword>
<evidence type="ECO:0000256" key="7">
    <source>
        <dbReference type="ARBA" id="ARBA00023315"/>
    </source>
</evidence>
<keyword evidence="4 8" id="KW-0812">Transmembrane</keyword>
<feature type="transmembrane region" description="Helical" evidence="8">
    <location>
        <begin position="50"/>
        <end position="70"/>
    </location>
</feature>
<dbReference type="AlphaFoldDB" id="A0AA88VLW3"/>
<evidence type="ECO:0000313" key="11">
    <source>
        <dbReference type="Proteomes" id="UP001188597"/>
    </source>
</evidence>
<feature type="domain" description="Palmitoyltransferase DHHC" evidence="9">
    <location>
        <begin position="157"/>
        <end position="277"/>
    </location>
</feature>
<protein>
    <recommendedName>
        <fullName evidence="8">S-acyltransferase</fullName>
        <ecNumber evidence="8">2.3.1.225</ecNumber>
    </recommendedName>
    <alternativeName>
        <fullName evidence="8">Palmitoyltransferase</fullName>
    </alternativeName>
</protein>
<evidence type="ECO:0000259" key="9">
    <source>
        <dbReference type="Pfam" id="PF01529"/>
    </source>
</evidence>
<keyword evidence="5 8" id="KW-1133">Transmembrane helix</keyword>
<comment type="similarity">
    <text evidence="2 8">Belongs to the DHHC palmitoyltransferase family.</text>
</comment>
<evidence type="ECO:0000256" key="4">
    <source>
        <dbReference type="ARBA" id="ARBA00022692"/>
    </source>
</evidence>
<dbReference type="GO" id="GO:0006612">
    <property type="term" value="P:protein targeting to membrane"/>
    <property type="evidence" value="ECO:0007669"/>
    <property type="project" value="TreeGrafter"/>
</dbReference>
<dbReference type="PROSITE" id="PS50216">
    <property type="entry name" value="DHHC"/>
    <property type="match status" value="1"/>
</dbReference>
<dbReference type="GO" id="GO:0005783">
    <property type="term" value="C:endoplasmic reticulum"/>
    <property type="evidence" value="ECO:0007669"/>
    <property type="project" value="TreeGrafter"/>
</dbReference>
<evidence type="ECO:0000256" key="3">
    <source>
        <dbReference type="ARBA" id="ARBA00022679"/>
    </source>
</evidence>
<dbReference type="EMBL" id="JAVXUP010001473">
    <property type="protein sequence ID" value="KAK3011187.1"/>
    <property type="molecule type" value="Genomic_DNA"/>
</dbReference>
<gene>
    <name evidence="10" type="ORF">RJ639_011079</name>
</gene>
<proteinExistence type="inferred from homology"/>
<evidence type="ECO:0000256" key="1">
    <source>
        <dbReference type="ARBA" id="ARBA00004127"/>
    </source>
</evidence>
<dbReference type="Pfam" id="PF01529">
    <property type="entry name" value="DHHC"/>
    <property type="match status" value="1"/>
</dbReference>
<comment type="catalytic activity">
    <reaction evidence="8">
        <text>L-cysteinyl-[protein] + hexadecanoyl-CoA = S-hexadecanoyl-L-cysteinyl-[protein] + CoA</text>
        <dbReference type="Rhea" id="RHEA:36683"/>
        <dbReference type="Rhea" id="RHEA-COMP:10131"/>
        <dbReference type="Rhea" id="RHEA-COMP:11032"/>
        <dbReference type="ChEBI" id="CHEBI:29950"/>
        <dbReference type="ChEBI" id="CHEBI:57287"/>
        <dbReference type="ChEBI" id="CHEBI:57379"/>
        <dbReference type="ChEBI" id="CHEBI:74151"/>
        <dbReference type="EC" id="2.3.1.225"/>
    </reaction>
</comment>
<evidence type="ECO:0000256" key="8">
    <source>
        <dbReference type="RuleBase" id="RU079119"/>
    </source>
</evidence>
<reference evidence="10" key="1">
    <citation type="submission" date="2022-12" db="EMBL/GenBank/DDBJ databases">
        <title>Draft genome assemblies for two species of Escallonia (Escalloniales).</title>
        <authorList>
            <person name="Chanderbali A."/>
            <person name="Dervinis C."/>
            <person name="Anghel I."/>
            <person name="Soltis D."/>
            <person name="Soltis P."/>
            <person name="Zapata F."/>
        </authorList>
    </citation>
    <scope>NUCLEOTIDE SEQUENCE</scope>
    <source>
        <strain evidence="10">UCBG64.0493</strain>
        <tissue evidence="10">Leaf</tissue>
    </source>
</reference>
<feature type="transmembrane region" description="Helical" evidence="8">
    <location>
        <begin position="82"/>
        <end position="101"/>
    </location>
</feature>
<evidence type="ECO:0000256" key="5">
    <source>
        <dbReference type="ARBA" id="ARBA00022989"/>
    </source>
</evidence>
<dbReference type="InterPro" id="IPR039859">
    <property type="entry name" value="PFA4/ZDH16/20/ERF2-like"/>
</dbReference>
<comment type="subcellular location">
    <subcellularLocation>
        <location evidence="1">Endomembrane system</location>
        <topology evidence="1">Multi-pass membrane protein</topology>
    </subcellularLocation>
</comment>
<dbReference type="PANTHER" id="PTHR22883">
    <property type="entry name" value="ZINC FINGER DHHC DOMAIN CONTAINING PROTEIN"/>
    <property type="match status" value="1"/>
</dbReference>
<keyword evidence="7 8" id="KW-0012">Acyltransferase</keyword>
<sequence length="493" mass="55480">MSWVENQMLASPSNSMDPKKSNVRLYQVWKGRNKFLCGGRLIFGPDAASLLLSAFLIGTPAITFCIRMLIRIPKSDPTYGYTVLSMGLVLTILDFIFLLMTSGRNPGIVPRNSKPPESDESSHATTASMEWVNSTALDLKLPKTKDVTVNGHRVRVKYCDTCLLYRPPRSSHCSICNNCVQRFDHHCPWVGQCIGIRNYRFFILFILTSTALCVYVFTFSLLNILQHQGSLWRMMSKDLLSVILVVDCFIAVWFVGGLSVFHFYLICTNQTTYENFRYRYDKKENPYSQGIKKNIKEILFSKTPPSHINFREWVIEDTDTIVASITEKFGGDMISPKGKVDIETGGMLSKDGSTPLPHILQNLDYSGFDDTLKGKEGGGKIGFDPFFFPTYQQPNYKEWSSIHADGAIQDEKTQDDSFHRTSSFMEGVRMIASFSLPFHSVGAFPLPLSTLCGPVSALDSEVRNVEMDPIFTRAVGPPSVLTAISYLLNWEVS</sequence>
<dbReference type="PANTHER" id="PTHR22883:SF391">
    <property type="entry name" value="PROTEIN S-ACYLTRANSFERASE 3-RELATED"/>
    <property type="match status" value="1"/>
</dbReference>
<dbReference type="InterPro" id="IPR001594">
    <property type="entry name" value="Palmitoyltrfase_DHHC"/>
</dbReference>
<name>A0AA88VLW3_9ASTE</name>
<evidence type="ECO:0000256" key="2">
    <source>
        <dbReference type="ARBA" id="ARBA00008574"/>
    </source>
</evidence>
<keyword evidence="6 8" id="KW-0472">Membrane</keyword>
<keyword evidence="3 8" id="KW-0808">Transferase</keyword>
<dbReference type="GO" id="GO:0019706">
    <property type="term" value="F:protein-cysteine S-palmitoyltransferase activity"/>
    <property type="evidence" value="ECO:0007669"/>
    <property type="project" value="UniProtKB-EC"/>
</dbReference>
<dbReference type="GO" id="GO:0005794">
    <property type="term" value="C:Golgi apparatus"/>
    <property type="evidence" value="ECO:0007669"/>
    <property type="project" value="TreeGrafter"/>
</dbReference>
<accession>A0AA88VLW3</accession>
<comment type="caution">
    <text evidence="10">The sequence shown here is derived from an EMBL/GenBank/DDBJ whole genome shotgun (WGS) entry which is preliminary data.</text>
</comment>
<dbReference type="EC" id="2.3.1.225" evidence="8"/>
<feature type="transmembrane region" description="Helical" evidence="8">
    <location>
        <begin position="201"/>
        <end position="222"/>
    </location>
</feature>
<evidence type="ECO:0000256" key="6">
    <source>
        <dbReference type="ARBA" id="ARBA00023136"/>
    </source>
</evidence>
<feature type="transmembrane region" description="Helical" evidence="8">
    <location>
        <begin position="242"/>
        <end position="267"/>
    </location>
</feature>
<comment type="domain">
    <text evidence="8">The DHHC domain is required for palmitoyltransferase activity.</text>
</comment>
<organism evidence="10 11">
    <name type="scientific">Escallonia herrerae</name>
    <dbReference type="NCBI Taxonomy" id="1293975"/>
    <lineage>
        <taxon>Eukaryota</taxon>
        <taxon>Viridiplantae</taxon>
        <taxon>Streptophyta</taxon>
        <taxon>Embryophyta</taxon>
        <taxon>Tracheophyta</taxon>
        <taxon>Spermatophyta</taxon>
        <taxon>Magnoliopsida</taxon>
        <taxon>eudicotyledons</taxon>
        <taxon>Gunneridae</taxon>
        <taxon>Pentapetalae</taxon>
        <taxon>asterids</taxon>
        <taxon>campanulids</taxon>
        <taxon>Escalloniales</taxon>
        <taxon>Escalloniaceae</taxon>
        <taxon>Escallonia</taxon>
    </lineage>
</organism>
<dbReference type="Proteomes" id="UP001188597">
    <property type="component" value="Unassembled WGS sequence"/>
</dbReference>
<evidence type="ECO:0000313" key="10">
    <source>
        <dbReference type="EMBL" id="KAK3011187.1"/>
    </source>
</evidence>